<dbReference type="RefSeq" id="WP_014289205.1">
    <property type="nucleotide sequence ID" value="NC_016645.1"/>
</dbReference>
<feature type="domain" description="Cas12f1-like TNB" evidence="3">
    <location>
        <begin position="2"/>
        <end position="61"/>
    </location>
</feature>
<dbReference type="GO" id="GO:0003677">
    <property type="term" value="F:DNA binding"/>
    <property type="evidence" value="ECO:0007669"/>
    <property type="project" value="UniProtKB-KW"/>
</dbReference>
<evidence type="ECO:0000256" key="1">
    <source>
        <dbReference type="ARBA" id="ARBA00023125"/>
    </source>
</evidence>
<dbReference type="InterPro" id="IPR010095">
    <property type="entry name" value="Cas12f1-like_TNB"/>
</dbReference>
<dbReference type="AlphaFoldDB" id="G7VI20"/>
<evidence type="ECO:0000313" key="5">
    <source>
        <dbReference type="Proteomes" id="UP000005867"/>
    </source>
</evidence>
<proteinExistence type="predicted"/>
<feature type="compositionally biased region" description="Basic and acidic residues" evidence="2">
    <location>
        <begin position="124"/>
        <end position="135"/>
    </location>
</feature>
<dbReference type="Pfam" id="PF07282">
    <property type="entry name" value="Cas12f1-like_TNB"/>
    <property type="match status" value="1"/>
</dbReference>
<keyword evidence="1" id="KW-0238">DNA-binding</keyword>
<evidence type="ECO:0000313" key="4">
    <source>
        <dbReference type="EMBL" id="AET33380.1"/>
    </source>
</evidence>
<dbReference type="BioCyc" id="PSP1104324:GJSN-1936-MONOMER"/>
<dbReference type="eggNOG" id="arCOG00679">
    <property type="taxonomic scope" value="Archaea"/>
</dbReference>
<keyword evidence="5" id="KW-1185">Reference proteome</keyword>
<gene>
    <name evidence="4" type="ORF">P186_1979</name>
</gene>
<name>G7VI20_9CREN</name>
<dbReference type="GeneID" id="11596471"/>
<reference evidence="4 5" key="1">
    <citation type="journal article" date="2012" name="J. Bacteriol.">
        <title>Complete genome sequence of strain 1860, a crenarchaeon of the genus pyrobaculum able to grow with various electron acceptors.</title>
        <authorList>
            <person name="Mardanov A.V."/>
            <person name="Gumerov V.M."/>
            <person name="Slobodkina G.B."/>
            <person name="Beletsky A.V."/>
            <person name="Bonch-Osmolovskaya E.A."/>
            <person name="Ravin N.V."/>
            <person name="Skryabin K.G."/>
        </authorList>
    </citation>
    <scope>NUCLEOTIDE SEQUENCE [LARGE SCALE GENOMIC DNA]</scope>
    <source>
        <strain evidence="4 5">1860</strain>
    </source>
</reference>
<dbReference type="KEGG" id="pyr:P186_1979"/>
<dbReference type="EMBL" id="CP003098">
    <property type="protein sequence ID" value="AET33380.1"/>
    <property type="molecule type" value="Genomic_DNA"/>
</dbReference>
<evidence type="ECO:0000259" key="3">
    <source>
        <dbReference type="Pfam" id="PF07282"/>
    </source>
</evidence>
<sequence>MVEKVRDKAEERGLKVLLVSAYRNSKTCPIHGVEMSFPLGPKLGLCPRGHWVHRDVASVLNMLKKATEKLEGKYAEAVKRALSAVDEKMLEEWSRQVLEAEGSIRTPRPAVLARASPMTPAGRGDGDPDGDRGRL</sequence>
<dbReference type="Proteomes" id="UP000005867">
    <property type="component" value="Chromosome"/>
</dbReference>
<organism evidence="4 5">
    <name type="scientific">Pyrobaculum ferrireducens</name>
    <dbReference type="NCBI Taxonomy" id="1104324"/>
    <lineage>
        <taxon>Archaea</taxon>
        <taxon>Thermoproteota</taxon>
        <taxon>Thermoprotei</taxon>
        <taxon>Thermoproteales</taxon>
        <taxon>Thermoproteaceae</taxon>
        <taxon>Pyrobaculum</taxon>
    </lineage>
</organism>
<dbReference type="HOGENOM" id="CLU_136006_0_0_2"/>
<dbReference type="STRING" id="1104324.P186_1979"/>
<feature type="region of interest" description="Disordered" evidence="2">
    <location>
        <begin position="106"/>
        <end position="135"/>
    </location>
</feature>
<accession>G7VI20</accession>
<evidence type="ECO:0000256" key="2">
    <source>
        <dbReference type="SAM" id="MobiDB-lite"/>
    </source>
</evidence>
<protein>
    <submittedName>
        <fullName evidence="4">Transposase-like protein</fullName>
    </submittedName>
</protein>